<protein>
    <submittedName>
        <fullName evidence="2">Uncharacterized protein</fullName>
    </submittedName>
</protein>
<dbReference type="EMBL" id="MU069746">
    <property type="protein sequence ID" value="KAF5834615.1"/>
    <property type="molecule type" value="Genomic_DNA"/>
</dbReference>
<dbReference type="SUPFAM" id="SSF52047">
    <property type="entry name" value="RNI-like"/>
    <property type="match status" value="1"/>
</dbReference>
<evidence type="ECO:0000313" key="2">
    <source>
        <dbReference type="EMBL" id="KAF5834615.1"/>
    </source>
</evidence>
<gene>
    <name evidence="2" type="ORF">DUNSADRAFT_8656</name>
</gene>
<reference evidence="2" key="1">
    <citation type="submission" date="2017-08" db="EMBL/GenBank/DDBJ databases">
        <authorList>
            <person name="Polle J.E."/>
            <person name="Barry K."/>
            <person name="Cushman J."/>
            <person name="Schmutz J."/>
            <person name="Tran D."/>
            <person name="Hathwaick L.T."/>
            <person name="Yim W.C."/>
            <person name="Jenkins J."/>
            <person name="Mckie-Krisberg Z.M."/>
            <person name="Prochnik S."/>
            <person name="Lindquist E."/>
            <person name="Dockter R.B."/>
            <person name="Adam C."/>
            <person name="Molina H."/>
            <person name="Bunkerborg J."/>
            <person name="Jin E."/>
            <person name="Buchheim M."/>
            <person name="Magnuson J."/>
        </authorList>
    </citation>
    <scope>NUCLEOTIDE SEQUENCE</scope>
    <source>
        <strain evidence="2">CCAP 19/18</strain>
    </source>
</reference>
<evidence type="ECO:0000313" key="3">
    <source>
        <dbReference type="Proteomes" id="UP000815325"/>
    </source>
</evidence>
<dbReference type="Gene3D" id="3.80.10.10">
    <property type="entry name" value="Ribonuclease Inhibitor"/>
    <property type="match status" value="2"/>
</dbReference>
<keyword evidence="3" id="KW-1185">Reference proteome</keyword>
<comment type="subcellular location">
    <subcellularLocation>
        <location evidence="1">Cytoplasm</location>
        <location evidence="1">Cytoskeleton</location>
        <location evidence="1">Cilium axoneme</location>
    </subcellularLocation>
</comment>
<dbReference type="InterPro" id="IPR001611">
    <property type="entry name" value="Leu-rich_rpt"/>
</dbReference>
<accession>A0ABQ7GJ40</accession>
<organism evidence="2 3">
    <name type="scientific">Dunaliella salina</name>
    <name type="common">Green alga</name>
    <name type="synonym">Protococcus salinus</name>
    <dbReference type="NCBI Taxonomy" id="3046"/>
    <lineage>
        <taxon>Eukaryota</taxon>
        <taxon>Viridiplantae</taxon>
        <taxon>Chlorophyta</taxon>
        <taxon>core chlorophytes</taxon>
        <taxon>Chlorophyceae</taxon>
        <taxon>CS clade</taxon>
        <taxon>Chlamydomonadales</taxon>
        <taxon>Dunaliellaceae</taxon>
        <taxon>Dunaliella</taxon>
    </lineage>
</organism>
<name>A0ABQ7GJ40_DUNSA</name>
<dbReference type="Pfam" id="PF13516">
    <property type="entry name" value="LRR_6"/>
    <property type="match status" value="2"/>
</dbReference>
<dbReference type="InterPro" id="IPR032675">
    <property type="entry name" value="LRR_dom_sf"/>
</dbReference>
<proteinExistence type="predicted"/>
<comment type="caution">
    <text evidence="2">The sequence shown here is derived from an EMBL/GenBank/DDBJ whole genome shotgun (WGS) entry which is preliminary data.</text>
</comment>
<sequence>MMQHSKCERWVDDAVLQCLSAAGPQSLRTLVLDHCDSITDQGLQALCNQHSQLRGLTALSIKSCGFRLGSGSSLAGLEHLARLEAPWATSFTSAGLAGVCPRLVHANFQGCDLLDDHVCQGMTEVHTLNLAFTSVGDRGLAVLAQGSPKLASLYLGIRNNNIYTTGHYSEAALLAFARSRPDISLHLISA</sequence>
<dbReference type="Proteomes" id="UP000815325">
    <property type="component" value="Unassembled WGS sequence"/>
</dbReference>
<evidence type="ECO:0000256" key="1">
    <source>
        <dbReference type="ARBA" id="ARBA00004430"/>
    </source>
</evidence>